<protein>
    <submittedName>
        <fullName evidence="3">Transposase-like protein</fullName>
    </submittedName>
</protein>
<dbReference type="Proteomes" id="UP001268036">
    <property type="component" value="Unassembled WGS sequence"/>
</dbReference>
<feature type="region of interest" description="Disordered" evidence="1">
    <location>
        <begin position="226"/>
        <end position="284"/>
    </location>
</feature>
<sequence>MELREEFVGLAQQTGANVRLLCRRFGISPTTGYKWLARARAGEALTDRSRRPATSPGRCAPEQASTARSRPKSCKARRGQSWTRRSGHSTTGDSATMPSGRIRRWACRCPRRAISPAPAPIAPRHLRRSMLKAVSSARCATWDSSTGGARSGAWARPSSRARADPFRRDGRPVRRALAHLSHRVPECTRPDGHDGTLRRLIPVHHVLEQVSTMSPGHTIRERVGVRASRLRRSPPAPRSAAPPRWARSARGIPNSRHRSGGNAACTAARRSPVHHRGGRRCRGR</sequence>
<feature type="domain" description="Insertion element IS150 protein InsJ-like helix-turn-helix" evidence="2">
    <location>
        <begin position="4"/>
        <end position="53"/>
    </location>
</feature>
<feature type="compositionally biased region" description="Polar residues" evidence="1">
    <location>
        <begin position="80"/>
        <end position="97"/>
    </location>
</feature>
<dbReference type="InterPro" id="IPR009057">
    <property type="entry name" value="Homeodomain-like_sf"/>
</dbReference>
<evidence type="ECO:0000313" key="4">
    <source>
        <dbReference type="Proteomes" id="UP001268036"/>
    </source>
</evidence>
<dbReference type="InterPro" id="IPR055247">
    <property type="entry name" value="InsJ-like_HTH"/>
</dbReference>
<feature type="compositionally biased region" description="Low complexity" evidence="1">
    <location>
        <begin position="238"/>
        <end position="250"/>
    </location>
</feature>
<feature type="compositionally biased region" description="Basic residues" evidence="1">
    <location>
        <begin position="271"/>
        <end position="284"/>
    </location>
</feature>
<evidence type="ECO:0000259" key="2">
    <source>
        <dbReference type="Pfam" id="PF13518"/>
    </source>
</evidence>
<name>A0AAJ2EYC3_9PSED</name>
<feature type="region of interest" description="Disordered" evidence="1">
    <location>
        <begin position="46"/>
        <end position="99"/>
    </location>
</feature>
<gene>
    <name evidence="3" type="ORF">QE440_000886</name>
</gene>
<dbReference type="AlphaFoldDB" id="A0AAJ2EYC3"/>
<accession>A0AAJ2EYC3</accession>
<dbReference type="Pfam" id="PF13518">
    <property type="entry name" value="HTH_28"/>
    <property type="match status" value="1"/>
</dbReference>
<evidence type="ECO:0000256" key="1">
    <source>
        <dbReference type="SAM" id="MobiDB-lite"/>
    </source>
</evidence>
<comment type="caution">
    <text evidence="3">The sequence shown here is derived from an EMBL/GenBank/DDBJ whole genome shotgun (WGS) entry which is preliminary data.</text>
</comment>
<organism evidence="3 4">
    <name type="scientific">Pseudomonas oryzihabitans</name>
    <dbReference type="NCBI Taxonomy" id="47885"/>
    <lineage>
        <taxon>Bacteria</taxon>
        <taxon>Pseudomonadati</taxon>
        <taxon>Pseudomonadota</taxon>
        <taxon>Gammaproteobacteria</taxon>
        <taxon>Pseudomonadales</taxon>
        <taxon>Pseudomonadaceae</taxon>
        <taxon>Pseudomonas</taxon>
    </lineage>
</organism>
<proteinExistence type="predicted"/>
<dbReference type="EMBL" id="JAVJAF010000001">
    <property type="protein sequence ID" value="MDR6233145.1"/>
    <property type="molecule type" value="Genomic_DNA"/>
</dbReference>
<reference evidence="3" key="1">
    <citation type="submission" date="2023-08" db="EMBL/GenBank/DDBJ databases">
        <title>Functional and genomic diversity of the sorghum phyllosphere microbiome.</title>
        <authorList>
            <person name="Shade A."/>
        </authorList>
    </citation>
    <scope>NUCLEOTIDE SEQUENCE</scope>
    <source>
        <strain evidence="3">SORGH_AS_0201</strain>
    </source>
</reference>
<dbReference type="SUPFAM" id="SSF46689">
    <property type="entry name" value="Homeodomain-like"/>
    <property type="match status" value="1"/>
</dbReference>
<evidence type="ECO:0000313" key="3">
    <source>
        <dbReference type="EMBL" id="MDR6233145.1"/>
    </source>
</evidence>
<feature type="compositionally biased region" description="Basic residues" evidence="1">
    <location>
        <begin position="69"/>
        <end position="78"/>
    </location>
</feature>
<feature type="region of interest" description="Disordered" evidence="1">
    <location>
        <begin position="142"/>
        <end position="167"/>
    </location>
</feature>